<feature type="transmembrane region" description="Helical" evidence="1">
    <location>
        <begin position="365"/>
        <end position="383"/>
    </location>
</feature>
<dbReference type="PANTHER" id="PTHR34978">
    <property type="entry name" value="POSSIBLE SENSOR-TRANSDUCER PROTEIN BLAR"/>
    <property type="match status" value="1"/>
</dbReference>
<dbReference type="eggNOG" id="COG4219">
    <property type="taxonomic scope" value="Bacteria"/>
</dbReference>
<dbReference type="InParanoid" id="Q7UP30"/>
<reference evidence="3 4" key="1">
    <citation type="journal article" date="2003" name="Proc. Natl. Acad. Sci. U.S.A.">
        <title>Complete genome sequence of the marine planctomycete Pirellula sp. strain 1.</title>
        <authorList>
            <person name="Gloeckner F.O."/>
            <person name="Kube M."/>
            <person name="Bauer M."/>
            <person name="Teeling H."/>
            <person name="Lombardot T."/>
            <person name="Ludwig W."/>
            <person name="Gade D."/>
            <person name="Beck A."/>
            <person name="Borzym K."/>
            <person name="Heitmann K."/>
            <person name="Rabus R."/>
            <person name="Schlesner H."/>
            <person name="Amann R."/>
            <person name="Reinhardt R."/>
        </authorList>
    </citation>
    <scope>NUCLEOTIDE SEQUENCE [LARGE SCALE GENOMIC DNA]</scope>
    <source>
        <strain evidence="4">DSM 10527 / NCIMB 13988 / SH1</strain>
    </source>
</reference>
<keyword evidence="4" id="KW-1185">Reference proteome</keyword>
<dbReference type="EMBL" id="BX294145">
    <property type="protein sequence ID" value="CAD75235.1"/>
    <property type="molecule type" value="Genomic_DNA"/>
</dbReference>
<evidence type="ECO:0000256" key="1">
    <source>
        <dbReference type="SAM" id="Phobius"/>
    </source>
</evidence>
<dbReference type="HOGENOM" id="CLU_258766_0_0_0"/>
<dbReference type="Pfam" id="PF05569">
    <property type="entry name" value="Peptidase_M56"/>
    <property type="match status" value="1"/>
</dbReference>
<keyword evidence="1" id="KW-0812">Transmembrane</keyword>
<dbReference type="Proteomes" id="UP000001025">
    <property type="component" value="Chromosome"/>
</dbReference>
<protein>
    <submittedName>
        <fullName evidence="3">Probable penicillin resistance regulatory protein</fullName>
    </submittedName>
</protein>
<dbReference type="InterPro" id="IPR036249">
    <property type="entry name" value="Thioredoxin-like_sf"/>
</dbReference>
<dbReference type="PANTHER" id="PTHR34978:SF3">
    <property type="entry name" value="SLR0241 PROTEIN"/>
    <property type="match status" value="1"/>
</dbReference>
<evidence type="ECO:0000259" key="2">
    <source>
        <dbReference type="Pfam" id="PF05569"/>
    </source>
</evidence>
<dbReference type="Gene3D" id="3.40.30.10">
    <property type="entry name" value="Glutaredoxin"/>
    <property type="match status" value="1"/>
</dbReference>
<dbReference type="EnsemblBacteria" id="CAD75235">
    <property type="protein sequence ID" value="CAD75235"/>
    <property type="gene ID" value="RB7200"/>
</dbReference>
<evidence type="ECO:0000313" key="3">
    <source>
        <dbReference type="EMBL" id="CAD75235.1"/>
    </source>
</evidence>
<dbReference type="SUPFAM" id="SSF52833">
    <property type="entry name" value="Thioredoxin-like"/>
    <property type="match status" value="1"/>
</dbReference>
<name>Q7UP30_RHOBA</name>
<feature type="domain" description="Peptidase M56" evidence="2">
    <location>
        <begin position="30"/>
        <end position="349"/>
    </location>
</feature>
<keyword evidence="1" id="KW-1133">Transmembrane helix</keyword>
<dbReference type="OrthoDB" id="232400at2"/>
<feature type="transmembrane region" description="Helical" evidence="1">
    <location>
        <begin position="155"/>
        <end position="174"/>
    </location>
</feature>
<dbReference type="Pfam" id="PF13899">
    <property type="entry name" value="Thioredoxin_7"/>
    <property type="match status" value="1"/>
</dbReference>
<dbReference type="STRING" id="243090.RB7200"/>
<dbReference type="InterPro" id="IPR008756">
    <property type="entry name" value="Peptidase_M56"/>
</dbReference>
<dbReference type="KEGG" id="rba:RB7200"/>
<sequence>MTKLASKGTDMSLSDWMFDVSMKSFIVMAIVSLMVLVFHRSSAAVRHRIWTLGLCGTLCIPLLTCLLPSYQVAVLPPTSVASVATIASTNSTADESEMLEPLLVSDPPQQSPSALPDATVINVASEAESAHQPDRASAPSILMPPLVQTPAASDSLWIVLYLIGTTVLLTTWLLRQFRTLNWISNAHPVDEPNVLSLLSEIRKDWMERNASSRSPQVSLLHREDLSMPCAAGIFRPVILLPTECLTWPQERLRSVLLHELAHVVRRDLLTQSLAEICRAVYWFNPFVWLAVARLHVEREQACDDHVLRSGVVASEYAETLLDVARDYRRSHHAIGLAMARPNALQQRIVSLLDATRSRIAVNRSVALGVLVAITMISGAVSVLRPSSMADEPTKVAEQTEELGVQTRGIGVSTEVLLRGTVVDSKGIPVPDPQIEITLHLASGNRRLKPTISGNSFETWLPASRLSWYGFHVDVRRDGTSDERAFHSVSRRELRGFLEGGMNIQLQRPTGFTEIHVTEKNQPVPNANVQVQIAFGRTAREKTDRNGMARIGLYENKRLSSITAWTADHRVGGYQFSRQPVRDGNAPVHYVELSKCRDQTIRMVDEDGAGIEGVEFRMQLATPVPHVNYIGTTEQWELKTDSNGEAVLKYFPDWPEVHRYAELLSQDWFILKKATPVDDALVITLKRRVKRHRVMGSLKGDQITVAGFSVQAGTFQAETEGHSEQLFAITDSQGHFWIDVLPGATYSVRINDSNLISDYSDVLAFDPETSQVNAPELTLQEGVVAKAKLTAGKDRTPIANASVSFWEKHQYEWMEDGTSRTGVTGRSTWATTDEDGIATMLVLPGIVEVSARQNDWRSSARIDAAEDGENFAELHREIAESRLVTGKLVLAENADASLNDCELTIGAIDGKTWDQRSLQVDGDSEFSFATAASKLGICAITDDKKFAGITIARDLTEPIVVTLNPTETIRGRLLDSNGIPVAGRTIIARGTFADSLDNRTLDPFTKVSAPTQVTVTNQTTESDADGNYVITGLPCFVTTTIYVEGQDWRLDQVYLQPGEKRPTLVSRLHSTTQSKASRKPIVLRWSTLMRDSRLGGYRSLVILSQDNVEVNQFIDDHLLNYRKNRVAAKFMTLTYHPNPADARFAATQNWTIPSENKLTAIAYDKSGTEIGRETFDADDPNSAAHAAAFLHQHAPEDVDMEQAWNEAFAVAEQTDRRVWVRLSGRYCGPCFTFARWLDDHSNVLSKDFVMLKLEQGTSSENSEIVNRLTDGNHVGIPFHAMFFADGTKIIDSKGPLGNIGSVSGFEGKQHLRKMLEASCQRISPTEMQSVISSLED</sequence>
<gene>
    <name evidence="3" type="ordered locus">RB7200</name>
</gene>
<feature type="transmembrane region" description="Helical" evidence="1">
    <location>
        <begin position="50"/>
        <end position="70"/>
    </location>
</feature>
<keyword evidence="1" id="KW-0472">Membrane</keyword>
<dbReference type="CDD" id="cd07341">
    <property type="entry name" value="M56_BlaR1_MecR1_like"/>
    <property type="match status" value="1"/>
</dbReference>
<evidence type="ECO:0000313" key="4">
    <source>
        <dbReference type="Proteomes" id="UP000001025"/>
    </source>
</evidence>
<accession>Q7UP30</accession>
<dbReference type="PATRIC" id="fig|243090.15.peg.3484"/>
<feature type="transmembrane region" description="Helical" evidence="1">
    <location>
        <begin position="20"/>
        <end position="38"/>
    </location>
</feature>
<organism evidence="3 4">
    <name type="scientific">Rhodopirellula baltica (strain DSM 10527 / NCIMB 13988 / SH1)</name>
    <dbReference type="NCBI Taxonomy" id="243090"/>
    <lineage>
        <taxon>Bacteria</taxon>
        <taxon>Pseudomonadati</taxon>
        <taxon>Planctomycetota</taxon>
        <taxon>Planctomycetia</taxon>
        <taxon>Pirellulales</taxon>
        <taxon>Pirellulaceae</taxon>
        <taxon>Rhodopirellula</taxon>
    </lineage>
</organism>
<dbReference type="InterPro" id="IPR052173">
    <property type="entry name" value="Beta-lactam_resp_regulator"/>
</dbReference>
<proteinExistence type="predicted"/>